<organism evidence="1 2">
    <name type="scientific">Georgenia wutianyii</name>
    <dbReference type="NCBI Taxonomy" id="2585135"/>
    <lineage>
        <taxon>Bacteria</taxon>
        <taxon>Bacillati</taxon>
        <taxon>Actinomycetota</taxon>
        <taxon>Actinomycetes</taxon>
        <taxon>Micrococcales</taxon>
        <taxon>Bogoriellaceae</taxon>
        <taxon>Georgenia</taxon>
    </lineage>
</organism>
<evidence type="ECO:0000313" key="1">
    <source>
        <dbReference type="EMBL" id="QDB79892.1"/>
    </source>
</evidence>
<dbReference type="Proteomes" id="UP000313948">
    <property type="component" value="Chromosome"/>
</dbReference>
<evidence type="ECO:0000313" key="2">
    <source>
        <dbReference type="Proteomes" id="UP000313948"/>
    </source>
</evidence>
<dbReference type="RefSeq" id="WP_139948814.1">
    <property type="nucleotide sequence ID" value="NZ_CP040899.1"/>
</dbReference>
<protein>
    <recommendedName>
        <fullName evidence="3">HIRAN domain-containing protein</fullName>
    </recommendedName>
</protein>
<name>A0ABX5VN46_9MICO</name>
<proteinExistence type="predicted"/>
<dbReference type="EMBL" id="CP040899">
    <property type="protein sequence ID" value="QDB79892.1"/>
    <property type="molecule type" value="Genomic_DNA"/>
</dbReference>
<sequence>MSLFRRTPPPVPADVPEGFWCAEARALQRSVDEARRTSRAPGETRAELLLQDGAEGRVVVLWHNVIVGFVPAEHAPELRSQLAAARPASLTAVGRLLEHEGLWRIWVGPRWPGERPPHVPPDELGPPPDTILGIPWRT</sequence>
<keyword evidence="2" id="KW-1185">Reference proteome</keyword>
<reference evidence="1 2" key="1">
    <citation type="submission" date="2019-05" db="EMBL/GenBank/DDBJ databases">
        <title>Georgenia *** sp. nov., and Georgenia *** sp. nov., isolated from the intestinal contents of plateau pika (Ochotona curzoniae) in the Qinghai-Tibet plateau of China.</title>
        <authorList>
            <person name="Tian Z."/>
        </authorList>
    </citation>
    <scope>NUCLEOTIDE SEQUENCE [LARGE SCALE GENOMIC DNA]</scope>
    <source>
        <strain evidence="1 2">Z294</strain>
    </source>
</reference>
<evidence type="ECO:0008006" key="3">
    <source>
        <dbReference type="Google" id="ProtNLM"/>
    </source>
</evidence>
<accession>A0ABX5VN46</accession>
<gene>
    <name evidence="1" type="ORF">FE251_11280</name>
</gene>